<protein>
    <submittedName>
        <fullName evidence="2">Uncharacterized protein</fullName>
    </submittedName>
</protein>
<dbReference type="Gramene" id="PNW84360">
    <property type="protein sequence ID" value="PNW84360"/>
    <property type="gene ID" value="CHLRE_04g232303v5"/>
</dbReference>
<dbReference type="EMBL" id="CM008965">
    <property type="protein sequence ID" value="PNW84360.1"/>
    <property type="molecule type" value="Genomic_DNA"/>
</dbReference>
<evidence type="ECO:0000313" key="3">
    <source>
        <dbReference type="Proteomes" id="UP000006906"/>
    </source>
</evidence>
<proteinExistence type="predicted"/>
<sequence length="223" mass="22028">MWVKVREPAGDVAVAGVAPTATAAAATDADAAVDASGAGAVESCGSRGFRGPLVSAGVAPSSHGSRCISVAAPAAPVVAAVAYSAAAACVSSLRPRRLAAGCSSVPRATRCRGLMPLEVQPQQQLSQPHQQQWGQRQGTGVHPLDVGALPAPADQAAAGPRSRVSAVAAPAPVAVCSGGSQSGCGAGSDGGAAGPRLMCAALPRLSRRHGRLHEPRQLGAWDT</sequence>
<dbReference type="InParanoid" id="A0A2K3DUY7"/>
<name>A0A2K3DUY7_CHLRE</name>
<dbReference type="RefSeq" id="XP_042925468.1">
    <property type="nucleotide sequence ID" value="XM_043062116.1"/>
</dbReference>
<accession>A0A2K3DUY7</accession>
<keyword evidence="3" id="KW-1185">Reference proteome</keyword>
<dbReference type="GeneID" id="66053323"/>
<reference evidence="2 3" key="1">
    <citation type="journal article" date="2007" name="Science">
        <title>The Chlamydomonas genome reveals the evolution of key animal and plant functions.</title>
        <authorList>
            <person name="Merchant S.S."/>
            <person name="Prochnik S.E."/>
            <person name="Vallon O."/>
            <person name="Harris E.H."/>
            <person name="Karpowicz S.J."/>
            <person name="Witman G.B."/>
            <person name="Terry A."/>
            <person name="Salamov A."/>
            <person name="Fritz-Laylin L.K."/>
            <person name="Marechal-Drouard L."/>
            <person name="Marshall W.F."/>
            <person name="Qu L.H."/>
            <person name="Nelson D.R."/>
            <person name="Sanderfoot A.A."/>
            <person name="Spalding M.H."/>
            <person name="Kapitonov V.V."/>
            <person name="Ren Q."/>
            <person name="Ferris P."/>
            <person name="Lindquist E."/>
            <person name="Shapiro H."/>
            <person name="Lucas S.M."/>
            <person name="Grimwood J."/>
            <person name="Schmutz J."/>
            <person name="Cardol P."/>
            <person name="Cerutti H."/>
            <person name="Chanfreau G."/>
            <person name="Chen C.L."/>
            <person name="Cognat V."/>
            <person name="Croft M.T."/>
            <person name="Dent R."/>
            <person name="Dutcher S."/>
            <person name="Fernandez E."/>
            <person name="Fukuzawa H."/>
            <person name="Gonzalez-Ballester D."/>
            <person name="Gonzalez-Halphen D."/>
            <person name="Hallmann A."/>
            <person name="Hanikenne M."/>
            <person name="Hippler M."/>
            <person name="Inwood W."/>
            <person name="Jabbari K."/>
            <person name="Kalanon M."/>
            <person name="Kuras R."/>
            <person name="Lefebvre P.A."/>
            <person name="Lemaire S.D."/>
            <person name="Lobanov A.V."/>
            <person name="Lohr M."/>
            <person name="Manuell A."/>
            <person name="Meier I."/>
            <person name="Mets L."/>
            <person name="Mittag M."/>
            <person name="Mittelmeier T."/>
            <person name="Moroney J.V."/>
            <person name="Moseley J."/>
            <person name="Napoli C."/>
            <person name="Nedelcu A.M."/>
            <person name="Niyogi K."/>
            <person name="Novoselov S.V."/>
            <person name="Paulsen I.T."/>
            <person name="Pazour G."/>
            <person name="Purton S."/>
            <person name="Ral J.P."/>
            <person name="Riano-Pachon D.M."/>
            <person name="Riekhof W."/>
            <person name="Rymarquis L."/>
            <person name="Schroda M."/>
            <person name="Stern D."/>
            <person name="Umen J."/>
            <person name="Willows R."/>
            <person name="Wilson N."/>
            <person name="Zimmer S.L."/>
            <person name="Allmer J."/>
            <person name="Balk J."/>
            <person name="Bisova K."/>
            <person name="Chen C.J."/>
            <person name="Elias M."/>
            <person name="Gendler K."/>
            <person name="Hauser C."/>
            <person name="Lamb M.R."/>
            <person name="Ledford H."/>
            <person name="Long J.C."/>
            <person name="Minagawa J."/>
            <person name="Page M.D."/>
            <person name="Pan J."/>
            <person name="Pootakham W."/>
            <person name="Roje S."/>
            <person name="Rose A."/>
            <person name="Stahlberg E."/>
            <person name="Terauchi A.M."/>
            <person name="Yang P."/>
            <person name="Ball S."/>
            <person name="Bowler C."/>
            <person name="Dieckmann C.L."/>
            <person name="Gladyshev V.N."/>
            <person name="Green P."/>
            <person name="Jorgensen R."/>
            <person name="Mayfield S."/>
            <person name="Mueller-Roeber B."/>
            <person name="Rajamani S."/>
            <person name="Sayre R.T."/>
            <person name="Brokstein P."/>
            <person name="Dubchak I."/>
            <person name="Goodstein D."/>
            <person name="Hornick L."/>
            <person name="Huang Y.W."/>
            <person name="Jhaveri J."/>
            <person name="Luo Y."/>
            <person name="Martinez D."/>
            <person name="Ngau W.C."/>
            <person name="Otillar B."/>
            <person name="Poliakov A."/>
            <person name="Porter A."/>
            <person name="Szajkowski L."/>
            <person name="Werner G."/>
            <person name="Zhou K."/>
            <person name="Grigoriev I.V."/>
            <person name="Rokhsar D.S."/>
            <person name="Grossman A.R."/>
        </authorList>
    </citation>
    <scope>NUCLEOTIDE SEQUENCE [LARGE SCALE GENOMIC DNA]</scope>
    <source>
        <strain evidence="3">CC-503</strain>
    </source>
</reference>
<feature type="region of interest" description="Disordered" evidence="1">
    <location>
        <begin position="120"/>
        <end position="161"/>
    </location>
</feature>
<organism evidence="2 3">
    <name type="scientific">Chlamydomonas reinhardtii</name>
    <name type="common">Chlamydomonas smithii</name>
    <dbReference type="NCBI Taxonomy" id="3055"/>
    <lineage>
        <taxon>Eukaryota</taxon>
        <taxon>Viridiplantae</taxon>
        <taxon>Chlorophyta</taxon>
        <taxon>core chlorophytes</taxon>
        <taxon>Chlorophyceae</taxon>
        <taxon>CS clade</taxon>
        <taxon>Chlamydomonadales</taxon>
        <taxon>Chlamydomonadaceae</taxon>
        <taxon>Chlamydomonas</taxon>
    </lineage>
</organism>
<dbReference type="KEGG" id="cre:CHLRE_04g232303v5"/>
<evidence type="ECO:0000313" key="2">
    <source>
        <dbReference type="EMBL" id="PNW84360.1"/>
    </source>
</evidence>
<gene>
    <name evidence="2" type="ORF">CHLRE_04g232303v5</name>
</gene>
<feature type="compositionally biased region" description="Low complexity" evidence="1">
    <location>
        <begin position="148"/>
        <end position="161"/>
    </location>
</feature>
<feature type="compositionally biased region" description="Low complexity" evidence="1">
    <location>
        <begin position="120"/>
        <end position="140"/>
    </location>
</feature>
<evidence type="ECO:0000256" key="1">
    <source>
        <dbReference type="SAM" id="MobiDB-lite"/>
    </source>
</evidence>
<dbReference type="AlphaFoldDB" id="A0A2K3DUY7"/>
<dbReference type="Proteomes" id="UP000006906">
    <property type="component" value="Chromosome 4"/>
</dbReference>